<evidence type="ECO:0000313" key="2">
    <source>
        <dbReference type="EMBL" id="KAF2665357.1"/>
    </source>
</evidence>
<name>A0A6A6U1P1_9PEZI</name>
<dbReference type="AlphaFoldDB" id="A0A6A6U1P1"/>
<dbReference type="EMBL" id="MU004240">
    <property type="protein sequence ID" value="KAF2665357.1"/>
    <property type="molecule type" value="Genomic_DNA"/>
</dbReference>
<evidence type="ECO:0000256" key="1">
    <source>
        <dbReference type="SAM" id="MobiDB-lite"/>
    </source>
</evidence>
<organism evidence="2 3">
    <name type="scientific">Microthyrium microscopicum</name>
    <dbReference type="NCBI Taxonomy" id="703497"/>
    <lineage>
        <taxon>Eukaryota</taxon>
        <taxon>Fungi</taxon>
        <taxon>Dikarya</taxon>
        <taxon>Ascomycota</taxon>
        <taxon>Pezizomycotina</taxon>
        <taxon>Dothideomycetes</taxon>
        <taxon>Dothideomycetes incertae sedis</taxon>
        <taxon>Microthyriales</taxon>
        <taxon>Microthyriaceae</taxon>
        <taxon>Microthyrium</taxon>
    </lineage>
</organism>
<keyword evidence="3" id="KW-1185">Reference proteome</keyword>
<feature type="compositionally biased region" description="Basic and acidic residues" evidence="1">
    <location>
        <begin position="160"/>
        <end position="179"/>
    </location>
</feature>
<feature type="region of interest" description="Disordered" evidence="1">
    <location>
        <begin position="1"/>
        <end position="182"/>
    </location>
</feature>
<proteinExistence type="predicted"/>
<feature type="compositionally biased region" description="Polar residues" evidence="1">
    <location>
        <begin position="206"/>
        <end position="221"/>
    </location>
</feature>
<gene>
    <name evidence="2" type="ORF">BT63DRAFT_482307</name>
</gene>
<dbReference type="Proteomes" id="UP000799302">
    <property type="component" value="Unassembled WGS sequence"/>
</dbReference>
<protein>
    <submittedName>
        <fullName evidence="2">Uncharacterized protein</fullName>
    </submittedName>
</protein>
<reference evidence="2" key="1">
    <citation type="journal article" date="2020" name="Stud. Mycol.">
        <title>101 Dothideomycetes genomes: a test case for predicting lifestyles and emergence of pathogens.</title>
        <authorList>
            <person name="Haridas S."/>
            <person name="Albert R."/>
            <person name="Binder M."/>
            <person name="Bloem J."/>
            <person name="Labutti K."/>
            <person name="Salamov A."/>
            <person name="Andreopoulos B."/>
            <person name="Baker S."/>
            <person name="Barry K."/>
            <person name="Bills G."/>
            <person name="Bluhm B."/>
            <person name="Cannon C."/>
            <person name="Castanera R."/>
            <person name="Culley D."/>
            <person name="Daum C."/>
            <person name="Ezra D."/>
            <person name="Gonzalez J."/>
            <person name="Henrissat B."/>
            <person name="Kuo A."/>
            <person name="Liang C."/>
            <person name="Lipzen A."/>
            <person name="Lutzoni F."/>
            <person name="Magnuson J."/>
            <person name="Mondo S."/>
            <person name="Nolan M."/>
            <person name="Ohm R."/>
            <person name="Pangilinan J."/>
            <person name="Park H.-J."/>
            <person name="Ramirez L."/>
            <person name="Alfaro M."/>
            <person name="Sun H."/>
            <person name="Tritt A."/>
            <person name="Yoshinaga Y."/>
            <person name="Zwiers L.-H."/>
            <person name="Turgeon B."/>
            <person name="Goodwin S."/>
            <person name="Spatafora J."/>
            <person name="Crous P."/>
            <person name="Grigoriev I."/>
        </authorList>
    </citation>
    <scope>NUCLEOTIDE SEQUENCE</scope>
    <source>
        <strain evidence="2">CBS 115976</strain>
    </source>
</reference>
<feature type="compositionally biased region" description="Polar residues" evidence="1">
    <location>
        <begin position="43"/>
        <end position="54"/>
    </location>
</feature>
<feature type="compositionally biased region" description="Low complexity" evidence="1">
    <location>
        <begin position="109"/>
        <end position="122"/>
    </location>
</feature>
<evidence type="ECO:0000313" key="3">
    <source>
        <dbReference type="Proteomes" id="UP000799302"/>
    </source>
</evidence>
<feature type="compositionally biased region" description="Polar residues" evidence="1">
    <location>
        <begin position="1"/>
        <end position="12"/>
    </location>
</feature>
<feature type="region of interest" description="Disordered" evidence="1">
    <location>
        <begin position="205"/>
        <end position="225"/>
    </location>
</feature>
<sequence>MQLQDPYRSSAQPFRPRKSLLPSTKTDRLPPFADLARSVDGNDAQQNATPQRQRASARPEWSYGPQISQRPPLEVPNHHRSIGMPMPTSSPMGHLVLSRRQPDHGCYTPPELASNPSSSSSTPTPPSPIYLSSGEKQTTVKGHRKRKSDASHYAQPGDSTEVKQAVEEKDPKKIEAKRLAEKKRRKNNTELIAEMQNELMAEGFNPDTSVLSQPNQKSTNGKLKMEKTTIMREIVKRYPFWRDKATRLEQRCIELEDILAQRASEVRPKDEEEGTL</sequence>
<accession>A0A6A6U1P1</accession>